<evidence type="ECO:0000313" key="2">
    <source>
        <dbReference type="EMBL" id="CAG6684342.1"/>
    </source>
</evidence>
<dbReference type="AlphaFoldDB" id="A0A8D8THN0"/>
<feature type="compositionally biased region" description="Low complexity" evidence="1">
    <location>
        <begin position="40"/>
        <end position="62"/>
    </location>
</feature>
<reference evidence="2" key="1">
    <citation type="submission" date="2021-05" db="EMBL/GenBank/DDBJ databases">
        <authorList>
            <person name="Alioto T."/>
            <person name="Alioto T."/>
            <person name="Gomez Garrido J."/>
        </authorList>
    </citation>
    <scope>NUCLEOTIDE SEQUENCE</scope>
</reference>
<evidence type="ECO:0000256" key="1">
    <source>
        <dbReference type="SAM" id="MobiDB-lite"/>
    </source>
</evidence>
<dbReference type="EMBL" id="HBUF01266858">
    <property type="protein sequence ID" value="CAG6684340.1"/>
    <property type="molecule type" value="Transcribed_RNA"/>
</dbReference>
<feature type="region of interest" description="Disordered" evidence="1">
    <location>
        <begin position="1"/>
        <end position="62"/>
    </location>
</feature>
<dbReference type="EMBL" id="HBUF01266861">
    <property type="protein sequence ID" value="CAG6684346.1"/>
    <property type="molecule type" value="Transcribed_RNA"/>
</dbReference>
<accession>A0A8D8THN0</accession>
<dbReference type="EMBL" id="HBUF01266860">
    <property type="protein sequence ID" value="CAG6684344.1"/>
    <property type="molecule type" value="Transcribed_RNA"/>
</dbReference>
<feature type="compositionally biased region" description="Low complexity" evidence="1">
    <location>
        <begin position="11"/>
        <end position="22"/>
    </location>
</feature>
<protein>
    <submittedName>
        <fullName evidence="2">Fibronectin type III domain-containing protein 3B</fullName>
    </submittedName>
</protein>
<dbReference type="EMBL" id="HBUF01266859">
    <property type="protein sequence ID" value="CAG6684342.1"/>
    <property type="molecule type" value="Transcribed_RNA"/>
</dbReference>
<feature type="region of interest" description="Disordered" evidence="1">
    <location>
        <begin position="234"/>
        <end position="305"/>
    </location>
</feature>
<organism evidence="2">
    <name type="scientific">Cacopsylla melanoneura</name>
    <dbReference type="NCBI Taxonomy" id="428564"/>
    <lineage>
        <taxon>Eukaryota</taxon>
        <taxon>Metazoa</taxon>
        <taxon>Ecdysozoa</taxon>
        <taxon>Arthropoda</taxon>
        <taxon>Hexapoda</taxon>
        <taxon>Insecta</taxon>
        <taxon>Pterygota</taxon>
        <taxon>Neoptera</taxon>
        <taxon>Paraneoptera</taxon>
        <taxon>Hemiptera</taxon>
        <taxon>Sternorrhyncha</taxon>
        <taxon>Psylloidea</taxon>
        <taxon>Psyllidae</taxon>
        <taxon>Psyllinae</taxon>
        <taxon>Cacopsylla</taxon>
    </lineage>
</organism>
<sequence>MVKVHDEDTLSESSPGSGLPSGDTQVTMPAPARHRFTSPNHNNNNNSHTVNNNHNNHNTSGGNCHLHNNNHGHQVVHNTKVTNNVATQHFHYHWSYPTQAGPLPPNSAPATFHFGQGFEPQTSPQQHVVHFHVNPGVTVSFQMGDNVQVIKGPVTVPMVSTNSSPPIAMPVQVPHGHVVQQIVDESGTLRHVILSPQHPPLVPLPPHFGAGSAGGSNPPQPFFPTGLPPGFPAFPHGNPLQQGVLPSHLPPTQQGHSPPPGINFHKDERSQKQYNKLKKKLEQKQMKGENNIMHATPPLSPRKGK</sequence>
<name>A0A8D8THN0_9HEMI</name>
<proteinExistence type="predicted"/>